<keyword evidence="3" id="KW-0325">Glycoprotein</keyword>
<gene>
    <name evidence="6" type="ORF">BSTOLATCC_MIC26271</name>
</gene>
<evidence type="ECO:0000256" key="3">
    <source>
        <dbReference type="ARBA" id="ARBA00023180"/>
    </source>
</evidence>
<evidence type="ECO:0000256" key="4">
    <source>
        <dbReference type="SAM" id="SignalP"/>
    </source>
</evidence>
<keyword evidence="4" id="KW-0732">Signal</keyword>
<evidence type="ECO:0000256" key="2">
    <source>
        <dbReference type="ARBA" id="ARBA00023157"/>
    </source>
</evidence>
<dbReference type="Pfam" id="PF00066">
    <property type="entry name" value="Notch"/>
    <property type="match status" value="2"/>
</dbReference>
<feature type="domain" description="LNR" evidence="5">
    <location>
        <begin position="20"/>
        <end position="63"/>
    </location>
</feature>
<accession>A0AAU9JFA9</accession>
<feature type="domain" description="LNR" evidence="5">
    <location>
        <begin position="65"/>
        <end position="97"/>
    </location>
</feature>
<dbReference type="Gene3D" id="3.30.300.320">
    <property type="match status" value="2"/>
</dbReference>
<evidence type="ECO:0000256" key="1">
    <source>
        <dbReference type="ARBA" id="ARBA00022737"/>
    </source>
</evidence>
<proteinExistence type="predicted"/>
<feature type="signal peptide" evidence="4">
    <location>
        <begin position="1"/>
        <end position="25"/>
    </location>
</feature>
<comment type="caution">
    <text evidence="6">The sequence shown here is derived from an EMBL/GenBank/DDBJ whole genome shotgun (WGS) entry which is preliminary data.</text>
</comment>
<sequence>MTEHYFSDLRSIFLLKFFSIPYVLALCSPNCYWYSVNSNQIGDGYCDTSCMTQGCSFDGGDCEWYCSYYTNCTLASNGVCDSSCNSAYCGFDHGDCGYCSNGCTLEFLEDSVCHSECNNYSCNFSNFTCVSFI</sequence>
<evidence type="ECO:0000313" key="7">
    <source>
        <dbReference type="Proteomes" id="UP001162131"/>
    </source>
</evidence>
<keyword evidence="2" id="KW-1015">Disulfide bond</keyword>
<dbReference type="Proteomes" id="UP001162131">
    <property type="component" value="Unassembled WGS sequence"/>
</dbReference>
<protein>
    <recommendedName>
        <fullName evidence="5">LNR domain-containing protein</fullName>
    </recommendedName>
</protein>
<feature type="chain" id="PRO_5043650499" description="LNR domain-containing protein" evidence="4">
    <location>
        <begin position="26"/>
        <end position="133"/>
    </location>
</feature>
<dbReference type="EMBL" id="CAJZBQ010000025">
    <property type="protein sequence ID" value="CAG9320354.1"/>
    <property type="molecule type" value="Genomic_DNA"/>
</dbReference>
<dbReference type="SMART" id="SM00004">
    <property type="entry name" value="NL"/>
    <property type="match status" value="2"/>
</dbReference>
<dbReference type="AlphaFoldDB" id="A0AAU9JFA9"/>
<keyword evidence="1" id="KW-0677">Repeat</keyword>
<dbReference type="InterPro" id="IPR000800">
    <property type="entry name" value="Notch_dom"/>
</dbReference>
<organism evidence="6 7">
    <name type="scientific">Blepharisma stoltei</name>
    <dbReference type="NCBI Taxonomy" id="1481888"/>
    <lineage>
        <taxon>Eukaryota</taxon>
        <taxon>Sar</taxon>
        <taxon>Alveolata</taxon>
        <taxon>Ciliophora</taxon>
        <taxon>Postciliodesmatophora</taxon>
        <taxon>Heterotrichea</taxon>
        <taxon>Heterotrichida</taxon>
        <taxon>Blepharismidae</taxon>
        <taxon>Blepharisma</taxon>
    </lineage>
</organism>
<reference evidence="6" key="1">
    <citation type="submission" date="2021-09" db="EMBL/GenBank/DDBJ databases">
        <authorList>
            <consortium name="AG Swart"/>
            <person name="Singh M."/>
            <person name="Singh A."/>
            <person name="Seah K."/>
            <person name="Emmerich C."/>
        </authorList>
    </citation>
    <scope>NUCLEOTIDE SEQUENCE</scope>
    <source>
        <strain evidence="6">ATCC30299</strain>
    </source>
</reference>
<name>A0AAU9JFA9_9CILI</name>
<keyword evidence="7" id="KW-1185">Reference proteome</keyword>
<evidence type="ECO:0000259" key="5">
    <source>
        <dbReference type="SMART" id="SM00004"/>
    </source>
</evidence>
<evidence type="ECO:0000313" key="6">
    <source>
        <dbReference type="EMBL" id="CAG9320354.1"/>
    </source>
</evidence>